<evidence type="ECO:0000313" key="2">
    <source>
        <dbReference type="Proteomes" id="UP001244640"/>
    </source>
</evidence>
<dbReference type="Proteomes" id="UP001244640">
    <property type="component" value="Unassembled WGS sequence"/>
</dbReference>
<keyword evidence="2" id="KW-1185">Reference proteome</keyword>
<reference evidence="1 2" key="1">
    <citation type="submission" date="2023-07" db="EMBL/GenBank/DDBJ databases">
        <title>Functional and genomic diversity of the sorghum phyllosphere microbiome.</title>
        <authorList>
            <person name="Shade A."/>
        </authorList>
    </citation>
    <scope>NUCLEOTIDE SEQUENCE [LARGE SCALE GENOMIC DNA]</scope>
    <source>
        <strain evidence="1 2">SORGH_AS_0892</strain>
    </source>
</reference>
<comment type="caution">
    <text evidence="1">The sequence shown here is derived from an EMBL/GenBank/DDBJ whole genome shotgun (WGS) entry which is preliminary data.</text>
</comment>
<dbReference type="EMBL" id="JAUTBA010000001">
    <property type="protein sequence ID" value="MDQ1150084.1"/>
    <property type="molecule type" value="Genomic_DNA"/>
</dbReference>
<organism evidence="1 2">
    <name type="scientific">Sphingobacterium zeae</name>
    <dbReference type="NCBI Taxonomy" id="1776859"/>
    <lineage>
        <taxon>Bacteria</taxon>
        <taxon>Pseudomonadati</taxon>
        <taxon>Bacteroidota</taxon>
        <taxon>Sphingobacteriia</taxon>
        <taxon>Sphingobacteriales</taxon>
        <taxon>Sphingobacteriaceae</taxon>
        <taxon>Sphingobacterium</taxon>
    </lineage>
</organism>
<dbReference type="SUPFAM" id="SSF55874">
    <property type="entry name" value="ATPase domain of HSP90 chaperone/DNA topoisomerase II/histidine kinase"/>
    <property type="match status" value="1"/>
</dbReference>
<dbReference type="Gene3D" id="3.30.565.10">
    <property type="entry name" value="Histidine kinase-like ATPase, C-terminal domain"/>
    <property type="match status" value="1"/>
</dbReference>
<gene>
    <name evidence="1" type="ORF">QE382_002068</name>
</gene>
<proteinExistence type="predicted"/>
<accession>A0ABU0U5F8</accession>
<name>A0ABU0U5F8_9SPHI</name>
<dbReference type="InterPro" id="IPR036890">
    <property type="entry name" value="HATPase_C_sf"/>
</dbReference>
<sequence>MMKKSTKITNQSIESAGLPKDPKHAIAEYFWNGFDAKATQIELSIDSNELGYINRVSIQDNGEGIPLETLSSSFGNFLDSIKKIVSNGAPIPEEKRERVDFLSRFLQHVRFGIPFFRRMNISQATEFKLIAKVKSNTISVKAGW</sequence>
<evidence type="ECO:0008006" key="3">
    <source>
        <dbReference type="Google" id="ProtNLM"/>
    </source>
</evidence>
<dbReference type="RefSeq" id="WP_307185796.1">
    <property type="nucleotide sequence ID" value="NZ_JAUTBA010000001.1"/>
</dbReference>
<protein>
    <recommendedName>
        <fullName evidence="3">Histidine kinase-, DNA gyrase B-, and HSP90-like ATPase</fullName>
    </recommendedName>
</protein>
<evidence type="ECO:0000313" key="1">
    <source>
        <dbReference type="EMBL" id="MDQ1150084.1"/>
    </source>
</evidence>
<dbReference type="Pfam" id="PF13589">
    <property type="entry name" value="HATPase_c_3"/>
    <property type="match status" value="1"/>
</dbReference>